<gene>
    <name evidence="1" type="ORF">TNCT_490551</name>
</gene>
<keyword evidence="2" id="KW-1185">Reference proteome</keyword>
<name>A0A8X6FIE0_TRICU</name>
<proteinExistence type="predicted"/>
<dbReference type="Proteomes" id="UP000887116">
    <property type="component" value="Unassembled WGS sequence"/>
</dbReference>
<evidence type="ECO:0000313" key="2">
    <source>
        <dbReference type="Proteomes" id="UP000887116"/>
    </source>
</evidence>
<dbReference type="EMBL" id="BMAO01022122">
    <property type="protein sequence ID" value="GFQ79709.1"/>
    <property type="molecule type" value="Genomic_DNA"/>
</dbReference>
<comment type="caution">
    <text evidence="1">The sequence shown here is derived from an EMBL/GenBank/DDBJ whole genome shotgun (WGS) entry which is preliminary data.</text>
</comment>
<evidence type="ECO:0000313" key="1">
    <source>
        <dbReference type="EMBL" id="GFQ79709.1"/>
    </source>
</evidence>
<accession>A0A8X6FIE0</accession>
<dbReference type="AlphaFoldDB" id="A0A8X6FIE0"/>
<reference evidence="1" key="1">
    <citation type="submission" date="2020-07" db="EMBL/GenBank/DDBJ databases">
        <title>Multicomponent nature underlies the extraordinary mechanical properties of spider dragline silk.</title>
        <authorList>
            <person name="Kono N."/>
            <person name="Nakamura H."/>
            <person name="Mori M."/>
            <person name="Yoshida Y."/>
            <person name="Ohtoshi R."/>
            <person name="Malay A.D."/>
            <person name="Moran D.A.P."/>
            <person name="Tomita M."/>
            <person name="Numata K."/>
            <person name="Arakawa K."/>
        </authorList>
    </citation>
    <scope>NUCLEOTIDE SEQUENCE</scope>
</reference>
<protein>
    <submittedName>
        <fullName evidence="1">Uncharacterized protein</fullName>
    </submittedName>
</protein>
<organism evidence="1 2">
    <name type="scientific">Trichonephila clavata</name>
    <name type="common">Joro spider</name>
    <name type="synonym">Nephila clavata</name>
    <dbReference type="NCBI Taxonomy" id="2740835"/>
    <lineage>
        <taxon>Eukaryota</taxon>
        <taxon>Metazoa</taxon>
        <taxon>Ecdysozoa</taxon>
        <taxon>Arthropoda</taxon>
        <taxon>Chelicerata</taxon>
        <taxon>Arachnida</taxon>
        <taxon>Araneae</taxon>
        <taxon>Araneomorphae</taxon>
        <taxon>Entelegynae</taxon>
        <taxon>Araneoidea</taxon>
        <taxon>Nephilidae</taxon>
        <taxon>Trichonephila</taxon>
    </lineage>
</organism>
<sequence>MVYNPFPVRSILRLHLMLKKRSNMGFAKLHWGECIIRLGQHLFQLTDETGLGSSKEVRVLTLSDVLFFIILPPSNCRLLPYL</sequence>